<reference evidence="5" key="1">
    <citation type="submission" date="2024-05" db="EMBL/GenBank/DDBJ databases">
        <title>Whole genome shotgun sequence of Streptomyces hydrogenans NBRC 13475.</title>
        <authorList>
            <person name="Komaki H."/>
            <person name="Tamura T."/>
        </authorList>
    </citation>
    <scope>NUCLEOTIDE SEQUENCE</scope>
    <source>
        <strain evidence="5">NBRC 13475</strain>
    </source>
</reference>
<evidence type="ECO:0000313" key="2">
    <source>
        <dbReference type="EMBL" id="GHI24266.1"/>
    </source>
</evidence>
<dbReference type="EMBL" id="BNDW01000106">
    <property type="protein sequence ID" value="GHI26907.1"/>
    <property type="molecule type" value="Genomic_DNA"/>
</dbReference>
<evidence type="ECO:0000313" key="1">
    <source>
        <dbReference type="EMBL" id="GHI22740.1"/>
    </source>
</evidence>
<evidence type="ECO:0000313" key="4">
    <source>
        <dbReference type="EMBL" id="GHI24553.1"/>
    </source>
</evidence>
<dbReference type="Proteomes" id="UP001052739">
    <property type="component" value="Unassembled WGS sequence"/>
</dbReference>
<dbReference type="EMBL" id="BNDW01000062">
    <property type="protein sequence ID" value="GHI24553.1"/>
    <property type="molecule type" value="Genomic_DNA"/>
</dbReference>
<dbReference type="EMBL" id="BNDW01000046">
    <property type="protein sequence ID" value="GHI24266.1"/>
    <property type="molecule type" value="Genomic_DNA"/>
</dbReference>
<evidence type="ECO:0000313" key="8">
    <source>
        <dbReference type="Proteomes" id="UP001052739"/>
    </source>
</evidence>
<accession>A0ABQ3PLK7</accession>
<sequence length="80" mass="9005">MPAQDARRRLWILRSVAPSMRWVKIFRTRMSDSDRLSLEWATESNKPSGTASWCPTLKKDPTDVITPWTPCLPSAGGMSA</sequence>
<dbReference type="EMBL" id="BNDW01000023">
    <property type="protein sequence ID" value="GHI22740.1"/>
    <property type="molecule type" value="Genomic_DNA"/>
</dbReference>
<dbReference type="EMBL" id="BNDW01000061">
    <property type="protein sequence ID" value="GHI24539.1"/>
    <property type="molecule type" value="Genomic_DNA"/>
</dbReference>
<gene>
    <name evidence="1" type="ORF">Shyd_41110</name>
    <name evidence="2" type="ORF">Shyd_56370</name>
    <name evidence="3" type="ORF">Shyd_59100</name>
    <name evidence="4" type="ORF">Shyd_59240</name>
    <name evidence="5" type="ORF">Shyd_72740</name>
    <name evidence="6" type="ORF">Shyd_82510</name>
    <name evidence="7" type="ORF">Shyd_82780</name>
</gene>
<proteinExistence type="predicted"/>
<evidence type="ECO:0000313" key="5">
    <source>
        <dbReference type="EMBL" id="GHI25903.1"/>
    </source>
</evidence>
<name>A0ABQ3PLK7_9ACTN</name>
<keyword evidence="8" id="KW-1185">Reference proteome</keyword>
<dbReference type="EMBL" id="BNDW01000104">
    <property type="protein sequence ID" value="GHI26880.1"/>
    <property type="molecule type" value="Genomic_DNA"/>
</dbReference>
<protein>
    <submittedName>
        <fullName evidence="5">Uncharacterized protein</fullName>
    </submittedName>
</protein>
<evidence type="ECO:0000313" key="3">
    <source>
        <dbReference type="EMBL" id="GHI24539.1"/>
    </source>
</evidence>
<evidence type="ECO:0000313" key="7">
    <source>
        <dbReference type="EMBL" id="GHI26907.1"/>
    </source>
</evidence>
<evidence type="ECO:0000313" key="6">
    <source>
        <dbReference type="EMBL" id="GHI26880.1"/>
    </source>
</evidence>
<comment type="caution">
    <text evidence="5">The sequence shown here is derived from an EMBL/GenBank/DDBJ whole genome shotgun (WGS) entry which is preliminary data.</text>
</comment>
<dbReference type="EMBL" id="BNDW01000099">
    <property type="protein sequence ID" value="GHI25903.1"/>
    <property type="molecule type" value="Genomic_DNA"/>
</dbReference>
<organism evidence="5 8">
    <name type="scientific">Streptomyces hydrogenans</name>
    <dbReference type="NCBI Taxonomy" id="1873719"/>
    <lineage>
        <taxon>Bacteria</taxon>
        <taxon>Bacillati</taxon>
        <taxon>Actinomycetota</taxon>
        <taxon>Actinomycetes</taxon>
        <taxon>Kitasatosporales</taxon>
        <taxon>Streptomycetaceae</taxon>
        <taxon>Streptomyces</taxon>
    </lineage>
</organism>